<dbReference type="InterPro" id="IPR023779">
    <property type="entry name" value="Chromodomain_CS"/>
</dbReference>
<comment type="subcellular location">
    <subcellularLocation>
        <location evidence="1">Nucleus</location>
    </subcellularLocation>
</comment>
<dbReference type="Pfam" id="PF00385">
    <property type="entry name" value="Chromo"/>
    <property type="match status" value="1"/>
</dbReference>
<dbReference type="Proteomes" id="UP000887566">
    <property type="component" value="Unplaced"/>
</dbReference>
<dbReference type="SMART" id="SM00298">
    <property type="entry name" value="CHROMO"/>
    <property type="match status" value="1"/>
</dbReference>
<feature type="domain" description="Chromo" evidence="4">
    <location>
        <begin position="5"/>
        <end position="83"/>
    </location>
</feature>
<feature type="compositionally biased region" description="Polar residues" evidence="3">
    <location>
        <begin position="122"/>
        <end position="138"/>
    </location>
</feature>
<organism evidence="5 6">
    <name type="scientific">Plectus sambesii</name>
    <dbReference type="NCBI Taxonomy" id="2011161"/>
    <lineage>
        <taxon>Eukaryota</taxon>
        <taxon>Metazoa</taxon>
        <taxon>Ecdysozoa</taxon>
        <taxon>Nematoda</taxon>
        <taxon>Chromadorea</taxon>
        <taxon>Plectida</taxon>
        <taxon>Plectina</taxon>
        <taxon>Plectoidea</taxon>
        <taxon>Plectidae</taxon>
        <taxon>Plectus</taxon>
    </lineage>
</organism>
<accession>A0A914WWC8</accession>
<dbReference type="PROSITE" id="PS50013">
    <property type="entry name" value="CHROMO_2"/>
    <property type="match status" value="1"/>
</dbReference>
<dbReference type="AlphaFoldDB" id="A0A914WWC8"/>
<dbReference type="WBParaSite" id="PSAMB.scaffold5503size11545.g26758.t1">
    <property type="protein sequence ID" value="PSAMB.scaffold5503size11545.g26758.t1"/>
    <property type="gene ID" value="PSAMB.scaffold5503size11545.g26758"/>
</dbReference>
<dbReference type="PROSITE" id="PS00598">
    <property type="entry name" value="CHROMO_1"/>
    <property type="match status" value="1"/>
</dbReference>
<evidence type="ECO:0000256" key="3">
    <source>
        <dbReference type="SAM" id="MobiDB-lite"/>
    </source>
</evidence>
<reference evidence="6" key="1">
    <citation type="submission" date="2022-11" db="UniProtKB">
        <authorList>
            <consortium name="WormBaseParasite"/>
        </authorList>
    </citation>
    <scope>IDENTIFICATION</scope>
</reference>
<keyword evidence="5" id="KW-1185">Reference proteome</keyword>
<evidence type="ECO:0000313" key="5">
    <source>
        <dbReference type="Proteomes" id="UP000887566"/>
    </source>
</evidence>
<evidence type="ECO:0000256" key="1">
    <source>
        <dbReference type="ARBA" id="ARBA00004123"/>
    </source>
</evidence>
<dbReference type="InterPro" id="IPR000953">
    <property type="entry name" value="Chromo/chromo_shadow_dom"/>
</dbReference>
<evidence type="ECO:0000259" key="4">
    <source>
        <dbReference type="PROSITE" id="PS50013"/>
    </source>
</evidence>
<evidence type="ECO:0000256" key="2">
    <source>
        <dbReference type="ARBA" id="ARBA00023242"/>
    </source>
</evidence>
<feature type="region of interest" description="Disordered" evidence="3">
    <location>
        <begin position="154"/>
        <end position="184"/>
    </location>
</feature>
<dbReference type="SUPFAM" id="SSF54160">
    <property type="entry name" value="Chromo domain-like"/>
    <property type="match status" value="1"/>
</dbReference>
<dbReference type="Gene3D" id="2.40.50.40">
    <property type="match status" value="1"/>
</dbReference>
<proteinExistence type="predicted"/>
<dbReference type="PANTHER" id="PTHR22812">
    <property type="entry name" value="CHROMOBOX PROTEIN"/>
    <property type="match status" value="1"/>
</dbReference>
<dbReference type="InterPro" id="IPR023780">
    <property type="entry name" value="Chromo_domain"/>
</dbReference>
<dbReference type="InterPro" id="IPR016197">
    <property type="entry name" value="Chromo-like_dom_sf"/>
</dbReference>
<evidence type="ECO:0000313" key="6">
    <source>
        <dbReference type="WBParaSite" id="PSAMB.scaffold5503size11545.g26758.t1"/>
    </source>
</evidence>
<sequence>MIAFAVVPRHLPDQSMTRGFYARTSNSLSNFVLLQAAGKVEYLVKWKDYSNKHNSWEPEENILDRSLLDVFERSQQVHSSTSSEDEPSANMVVTTRRQSKRRNVVRSSQRYEELDEDIDDLPTTSATLPKTRQTANSQATEQFAIAVEPTEVKIEDQRSVRESPPSAKRVKSEACEEDDDDEDGSQEAIGAIALEITECDNSTPMSACFDEEQENEPETDPLLKNEYNMTITDVHAHDFNVIIRECHAPIVTSK</sequence>
<name>A0A914WWC8_9BILA</name>
<dbReference type="GO" id="GO:0005634">
    <property type="term" value="C:nucleus"/>
    <property type="evidence" value="ECO:0007669"/>
    <property type="project" value="UniProtKB-SubCell"/>
</dbReference>
<protein>
    <submittedName>
        <fullName evidence="6">Chromo domain-containing protein</fullName>
    </submittedName>
</protein>
<feature type="region of interest" description="Disordered" evidence="3">
    <location>
        <begin position="74"/>
        <end position="138"/>
    </location>
</feature>
<dbReference type="InterPro" id="IPR051219">
    <property type="entry name" value="Heterochromatin_chromo-domain"/>
</dbReference>
<keyword evidence="2" id="KW-0539">Nucleus</keyword>
<feature type="compositionally biased region" description="Acidic residues" evidence="3">
    <location>
        <begin position="175"/>
        <end position="184"/>
    </location>
</feature>